<keyword evidence="2" id="KW-1185">Reference proteome</keyword>
<gene>
    <name evidence="1" type="ORF">RFULGI_LOCUS16968</name>
</gene>
<dbReference type="SUPFAM" id="SSF52047">
    <property type="entry name" value="RNI-like"/>
    <property type="match status" value="1"/>
</dbReference>
<feature type="non-terminal residue" evidence="1">
    <location>
        <position position="1"/>
    </location>
</feature>
<organism evidence="1 2">
    <name type="scientific">Racocetra fulgida</name>
    <dbReference type="NCBI Taxonomy" id="60492"/>
    <lineage>
        <taxon>Eukaryota</taxon>
        <taxon>Fungi</taxon>
        <taxon>Fungi incertae sedis</taxon>
        <taxon>Mucoromycota</taxon>
        <taxon>Glomeromycotina</taxon>
        <taxon>Glomeromycetes</taxon>
        <taxon>Diversisporales</taxon>
        <taxon>Gigasporaceae</taxon>
        <taxon>Racocetra</taxon>
    </lineage>
</organism>
<dbReference type="AlphaFoldDB" id="A0A9N9JTV9"/>
<dbReference type="EMBL" id="CAJVPZ010063483">
    <property type="protein sequence ID" value="CAG8793320.1"/>
    <property type="molecule type" value="Genomic_DNA"/>
</dbReference>
<feature type="non-terminal residue" evidence="1">
    <location>
        <position position="222"/>
    </location>
</feature>
<dbReference type="InterPro" id="IPR032675">
    <property type="entry name" value="LRR_dom_sf"/>
</dbReference>
<dbReference type="Proteomes" id="UP000789396">
    <property type="component" value="Unassembled WGS sequence"/>
</dbReference>
<sequence length="222" mass="25390">PSRINNTSLVDLLLSELDEPERSLINSSSLSTCLPQMREKMFDYISLIDHIDPKLLDGIESWLYFNVSERYDETYKYEIFAVMCLMFIRLCPNIEILDMSSGLLTKPLFDKILTCNMVKRLNIYNTATDFKDITEIIIKNKTIISLNIGSNHFTLKEVKSIINSLSSNIVLQEIDLGYNVIGSKGLKTISEMLRNNTMLTSLGLESIADHSNRFNVESLKEF</sequence>
<proteinExistence type="predicted"/>
<accession>A0A9N9JTV9</accession>
<protein>
    <submittedName>
        <fullName evidence="1">6248_t:CDS:1</fullName>
    </submittedName>
</protein>
<name>A0A9N9JTV9_9GLOM</name>
<dbReference type="Gene3D" id="3.80.10.10">
    <property type="entry name" value="Ribonuclease Inhibitor"/>
    <property type="match status" value="1"/>
</dbReference>
<dbReference type="InterPro" id="IPR001611">
    <property type="entry name" value="Leu-rich_rpt"/>
</dbReference>
<dbReference type="Pfam" id="PF13516">
    <property type="entry name" value="LRR_6"/>
    <property type="match status" value="1"/>
</dbReference>
<evidence type="ECO:0000313" key="1">
    <source>
        <dbReference type="EMBL" id="CAG8793320.1"/>
    </source>
</evidence>
<comment type="caution">
    <text evidence="1">The sequence shown here is derived from an EMBL/GenBank/DDBJ whole genome shotgun (WGS) entry which is preliminary data.</text>
</comment>
<evidence type="ECO:0000313" key="2">
    <source>
        <dbReference type="Proteomes" id="UP000789396"/>
    </source>
</evidence>
<reference evidence="1" key="1">
    <citation type="submission" date="2021-06" db="EMBL/GenBank/DDBJ databases">
        <authorList>
            <person name="Kallberg Y."/>
            <person name="Tangrot J."/>
            <person name="Rosling A."/>
        </authorList>
    </citation>
    <scope>NUCLEOTIDE SEQUENCE</scope>
    <source>
        <strain evidence="1">IN212</strain>
    </source>
</reference>